<dbReference type="STRING" id="436010.A0A166GB49"/>
<sequence>MHVMLRPASTSAPSNIGNRPLPFHPNPMPLELPGFSAWIECEGSKLACHAVERSDDGKTATCWIASEVGKTFSIRWSRERCGTTQVMSGGVYIDGVQCGLLQRMESDEPSTRVFYIHGISTSSSTIRPFTFANLQFTGKWVQICHCGAVHTDFNRTDENEYTETGNARHIGEIELKIYHRKKSTIVPATWTADNPLGEPKIHERAKKATSHKVKYVAQTSLLVLFPPDLSRLGDETMCQNSTEQYTVTLGEKLANFTFKYRPIDVLRANGIILDTAAYPGPNFATNLEAAHDPGNPVRKDGSNLALLAVKEEASKEVARVAAGAPQDLHIKIEADAQDTDGTQSATAQDEEDADVAELRALKEKYLKLKRKIEMKALRKRLADLEREENGDPSTSQGPAKKARTGTDATGYIACVQRNERPSTSQVPATKVRRRSSIMDLTGDSD</sequence>
<feature type="compositionally biased region" description="Polar residues" evidence="1">
    <location>
        <begin position="8"/>
        <end position="17"/>
    </location>
</feature>
<gene>
    <name evidence="3" type="ORF">FIBSPDRAFT_933868</name>
</gene>
<dbReference type="PANTHER" id="PTHR36223:SF1">
    <property type="entry name" value="TRANSCRIPTION ELONGATION FACTOR EAF N-TERMINAL DOMAIN-CONTAINING PROTEIN"/>
    <property type="match status" value="1"/>
</dbReference>
<accession>A0A166GB49</accession>
<evidence type="ECO:0000256" key="1">
    <source>
        <dbReference type="SAM" id="MobiDB-lite"/>
    </source>
</evidence>
<evidence type="ECO:0000313" key="3">
    <source>
        <dbReference type="EMBL" id="KZP17654.1"/>
    </source>
</evidence>
<name>A0A166GB49_9AGAM</name>
<dbReference type="PANTHER" id="PTHR36223">
    <property type="entry name" value="BETA-LACTAMASE-TYPE TRANSPEPTIDASE FOLD DOMAIN CONTAINING PROTEIN"/>
    <property type="match status" value="1"/>
</dbReference>
<dbReference type="Pfam" id="PF25534">
    <property type="entry name" value="DUF7918"/>
    <property type="match status" value="1"/>
</dbReference>
<feature type="region of interest" description="Disordered" evidence="1">
    <location>
        <begin position="383"/>
        <end position="445"/>
    </location>
</feature>
<dbReference type="OrthoDB" id="3364132at2759"/>
<dbReference type="EMBL" id="KV417580">
    <property type="protein sequence ID" value="KZP17654.1"/>
    <property type="molecule type" value="Genomic_DNA"/>
</dbReference>
<keyword evidence="4" id="KW-1185">Reference proteome</keyword>
<proteinExistence type="predicted"/>
<feature type="region of interest" description="Disordered" evidence="1">
    <location>
        <begin position="1"/>
        <end position="20"/>
    </location>
</feature>
<dbReference type="Proteomes" id="UP000076532">
    <property type="component" value="Unassembled WGS sequence"/>
</dbReference>
<feature type="domain" description="DUF7918" evidence="2">
    <location>
        <begin position="37"/>
        <end position="272"/>
    </location>
</feature>
<dbReference type="InterPro" id="IPR057678">
    <property type="entry name" value="DUF7918"/>
</dbReference>
<evidence type="ECO:0000313" key="4">
    <source>
        <dbReference type="Proteomes" id="UP000076532"/>
    </source>
</evidence>
<reference evidence="3 4" key="1">
    <citation type="journal article" date="2016" name="Mol. Biol. Evol.">
        <title>Comparative Genomics of Early-Diverging Mushroom-Forming Fungi Provides Insights into the Origins of Lignocellulose Decay Capabilities.</title>
        <authorList>
            <person name="Nagy L.G."/>
            <person name="Riley R."/>
            <person name="Tritt A."/>
            <person name="Adam C."/>
            <person name="Daum C."/>
            <person name="Floudas D."/>
            <person name="Sun H."/>
            <person name="Yadav J.S."/>
            <person name="Pangilinan J."/>
            <person name="Larsson K.H."/>
            <person name="Matsuura K."/>
            <person name="Barry K."/>
            <person name="Labutti K."/>
            <person name="Kuo R."/>
            <person name="Ohm R.A."/>
            <person name="Bhattacharya S.S."/>
            <person name="Shirouzu T."/>
            <person name="Yoshinaga Y."/>
            <person name="Martin F.M."/>
            <person name="Grigoriev I.V."/>
            <person name="Hibbett D.S."/>
        </authorList>
    </citation>
    <scope>NUCLEOTIDE SEQUENCE [LARGE SCALE GENOMIC DNA]</scope>
    <source>
        <strain evidence="3 4">CBS 109695</strain>
    </source>
</reference>
<organism evidence="3 4">
    <name type="scientific">Athelia psychrophila</name>
    <dbReference type="NCBI Taxonomy" id="1759441"/>
    <lineage>
        <taxon>Eukaryota</taxon>
        <taxon>Fungi</taxon>
        <taxon>Dikarya</taxon>
        <taxon>Basidiomycota</taxon>
        <taxon>Agaricomycotina</taxon>
        <taxon>Agaricomycetes</taxon>
        <taxon>Agaricomycetidae</taxon>
        <taxon>Atheliales</taxon>
        <taxon>Atheliaceae</taxon>
        <taxon>Athelia</taxon>
    </lineage>
</organism>
<evidence type="ECO:0000259" key="2">
    <source>
        <dbReference type="Pfam" id="PF25534"/>
    </source>
</evidence>
<dbReference type="AlphaFoldDB" id="A0A166GB49"/>
<protein>
    <recommendedName>
        <fullName evidence="2">DUF7918 domain-containing protein</fullName>
    </recommendedName>
</protein>